<name>A0A0E9TR52_ANGAN</name>
<reference evidence="1" key="1">
    <citation type="submission" date="2014-11" db="EMBL/GenBank/DDBJ databases">
        <authorList>
            <person name="Amaro Gonzalez C."/>
        </authorList>
    </citation>
    <scope>NUCLEOTIDE SEQUENCE</scope>
</reference>
<dbReference type="EMBL" id="GBXM01052373">
    <property type="protein sequence ID" value="JAH56204.1"/>
    <property type="molecule type" value="Transcribed_RNA"/>
</dbReference>
<organism evidence="1">
    <name type="scientific">Anguilla anguilla</name>
    <name type="common">European freshwater eel</name>
    <name type="synonym">Muraena anguilla</name>
    <dbReference type="NCBI Taxonomy" id="7936"/>
    <lineage>
        <taxon>Eukaryota</taxon>
        <taxon>Metazoa</taxon>
        <taxon>Chordata</taxon>
        <taxon>Craniata</taxon>
        <taxon>Vertebrata</taxon>
        <taxon>Euteleostomi</taxon>
        <taxon>Actinopterygii</taxon>
        <taxon>Neopterygii</taxon>
        <taxon>Teleostei</taxon>
        <taxon>Anguilliformes</taxon>
        <taxon>Anguillidae</taxon>
        <taxon>Anguilla</taxon>
    </lineage>
</organism>
<evidence type="ECO:0000313" key="1">
    <source>
        <dbReference type="EMBL" id="JAH56204.1"/>
    </source>
</evidence>
<protein>
    <submittedName>
        <fullName evidence="1">Uncharacterized protein</fullName>
    </submittedName>
</protein>
<dbReference type="AlphaFoldDB" id="A0A0E9TR52"/>
<proteinExistence type="predicted"/>
<accession>A0A0E9TR52</accession>
<reference evidence="1" key="2">
    <citation type="journal article" date="2015" name="Fish Shellfish Immunol.">
        <title>Early steps in the European eel (Anguilla anguilla)-Vibrio vulnificus interaction in the gills: Role of the RtxA13 toxin.</title>
        <authorList>
            <person name="Callol A."/>
            <person name="Pajuelo D."/>
            <person name="Ebbesson L."/>
            <person name="Teles M."/>
            <person name="MacKenzie S."/>
            <person name="Amaro C."/>
        </authorList>
    </citation>
    <scope>NUCLEOTIDE SEQUENCE</scope>
</reference>
<sequence>MGSSCKQYLYYTRVIYGTGSFCDREIN</sequence>